<dbReference type="HOGENOM" id="CLU_040416_1_1_5"/>
<evidence type="ECO:0000256" key="1">
    <source>
        <dbReference type="ARBA" id="ARBA00001968"/>
    </source>
</evidence>
<feature type="active site" description="Proton acceptor" evidence="4">
    <location>
        <position position="74"/>
    </location>
</feature>
<gene>
    <name evidence="5" type="ordered locus">Acry_0428</name>
</gene>
<evidence type="ECO:0000256" key="2">
    <source>
        <dbReference type="ARBA" id="ARBA00022801"/>
    </source>
</evidence>
<dbReference type="Pfam" id="PF02545">
    <property type="entry name" value="Maf"/>
    <property type="match status" value="1"/>
</dbReference>
<evidence type="ECO:0000313" key="5">
    <source>
        <dbReference type="EMBL" id="ABQ29653.1"/>
    </source>
</evidence>
<comment type="caution">
    <text evidence="4">Lacks conserved residue(s) required for the propagation of feature annotation.</text>
</comment>
<dbReference type="STRING" id="349163.Acry_0428"/>
<comment type="similarity">
    <text evidence="4">Belongs to the Maf family.</text>
</comment>
<dbReference type="EC" id="3.6.1.9" evidence="4"/>
<keyword evidence="3 4" id="KW-0546">Nucleotide metabolism</keyword>
<evidence type="ECO:0000256" key="3">
    <source>
        <dbReference type="ARBA" id="ARBA00023080"/>
    </source>
</evidence>
<dbReference type="AlphaFoldDB" id="A5FVM1"/>
<name>A5FVM1_ACICJ</name>
<dbReference type="KEGG" id="acr:Acry_0428"/>
<dbReference type="eggNOG" id="COG0424">
    <property type="taxonomic scope" value="Bacteria"/>
</dbReference>
<dbReference type="PANTHER" id="PTHR43213">
    <property type="entry name" value="BIFUNCTIONAL DTTP/UTP PYROPHOSPHATASE/METHYLTRANSFERASE PROTEIN-RELATED"/>
    <property type="match status" value="1"/>
</dbReference>
<keyword evidence="6" id="KW-1185">Reference proteome</keyword>
<dbReference type="EMBL" id="CP000697">
    <property type="protein sequence ID" value="ABQ29653.1"/>
    <property type="molecule type" value="Genomic_DNA"/>
</dbReference>
<reference evidence="5 6" key="1">
    <citation type="submission" date="2007-05" db="EMBL/GenBank/DDBJ databases">
        <title>Complete sequence of chromosome of Acidiphilium cryptum JF-5.</title>
        <authorList>
            <consortium name="US DOE Joint Genome Institute"/>
            <person name="Copeland A."/>
            <person name="Lucas S."/>
            <person name="Lapidus A."/>
            <person name="Barry K."/>
            <person name="Detter J.C."/>
            <person name="Glavina del Rio T."/>
            <person name="Hammon N."/>
            <person name="Israni S."/>
            <person name="Dalin E."/>
            <person name="Tice H."/>
            <person name="Pitluck S."/>
            <person name="Sims D."/>
            <person name="Brettin T."/>
            <person name="Bruce D."/>
            <person name="Han C."/>
            <person name="Schmutz J."/>
            <person name="Larimer F."/>
            <person name="Land M."/>
            <person name="Hauser L."/>
            <person name="Kyrpides N."/>
            <person name="Kim E."/>
            <person name="Magnuson T."/>
            <person name="Richardson P."/>
        </authorList>
    </citation>
    <scope>NUCLEOTIDE SEQUENCE [LARGE SCALE GENOMIC DNA]</scope>
    <source>
        <strain evidence="5 6">JF-5</strain>
    </source>
</reference>
<proteinExistence type="inferred from homology"/>
<protein>
    <recommendedName>
        <fullName evidence="4">Nucleoside triphosphate pyrophosphatase</fullName>
        <ecNumber evidence="4">3.6.1.9</ecNumber>
    </recommendedName>
    <alternativeName>
        <fullName evidence="4">Nucleotide pyrophosphatase</fullName>
        <shortName evidence="4">Nucleotide PPase</shortName>
    </alternativeName>
</protein>
<dbReference type="HAMAP" id="MF_00528">
    <property type="entry name" value="Maf"/>
    <property type="match status" value="1"/>
</dbReference>
<comment type="cofactor">
    <cofactor evidence="1 4">
        <name>a divalent metal cation</name>
        <dbReference type="ChEBI" id="CHEBI:60240"/>
    </cofactor>
</comment>
<comment type="catalytic activity">
    <reaction evidence="4">
        <text>a 2'-deoxyribonucleoside 5'-triphosphate + H2O = a 2'-deoxyribonucleoside 5'-phosphate + diphosphate + H(+)</text>
        <dbReference type="Rhea" id="RHEA:44644"/>
        <dbReference type="ChEBI" id="CHEBI:15377"/>
        <dbReference type="ChEBI" id="CHEBI:15378"/>
        <dbReference type="ChEBI" id="CHEBI:33019"/>
        <dbReference type="ChEBI" id="CHEBI:61560"/>
        <dbReference type="ChEBI" id="CHEBI:65317"/>
        <dbReference type="EC" id="3.6.1.9"/>
    </reaction>
</comment>
<dbReference type="Gene3D" id="3.90.950.10">
    <property type="match status" value="1"/>
</dbReference>
<comment type="subcellular location">
    <subcellularLocation>
        <location evidence="4">Cytoplasm</location>
    </subcellularLocation>
</comment>
<dbReference type="Proteomes" id="UP000000245">
    <property type="component" value="Chromosome"/>
</dbReference>
<keyword evidence="2 4" id="KW-0378">Hydrolase</keyword>
<dbReference type="RefSeq" id="WP_011941521.1">
    <property type="nucleotide sequence ID" value="NC_009484.1"/>
</dbReference>
<sequence>MRVILASTSVTRQSMLKAAGVLADTESSGVDEAPIKHAGTLAGQSAAVVAARLAREKALAVSARHPDAVVIGADQMLDCEGAWFDKPADREEAAQTLLRLSGRTHRLETSIACVRDGEVTWFHGEAPRLTMRPLSDAFITAYLAAEGEAALHSVGAYRLEGPGIQLFERIEGDFFTILGLPLLPLLGYLRQIGVLPS</sequence>
<dbReference type="CDD" id="cd00555">
    <property type="entry name" value="Maf"/>
    <property type="match status" value="1"/>
</dbReference>
<keyword evidence="4" id="KW-0963">Cytoplasm</keyword>
<evidence type="ECO:0000256" key="4">
    <source>
        <dbReference type="HAMAP-Rule" id="MF_00528"/>
    </source>
</evidence>
<evidence type="ECO:0000313" key="6">
    <source>
        <dbReference type="Proteomes" id="UP000000245"/>
    </source>
</evidence>
<dbReference type="GO" id="GO:0005737">
    <property type="term" value="C:cytoplasm"/>
    <property type="evidence" value="ECO:0007669"/>
    <property type="project" value="UniProtKB-SubCell"/>
</dbReference>
<comment type="catalytic activity">
    <reaction evidence="4">
        <text>a ribonucleoside 5'-triphosphate + H2O = a ribonucleoside 5'-phosphate + diphosphate + H(+)</text>
        <dbReference type="Rhea" id="RHEA:23996"/>
        <dbReference type="ChEBI" id="CHEBI:15377"/>
        <dbReference type="ChEBI" id="CHEBI:15378"/>
        <dbReference type="ChEBI" id="CHEBI:33019"/>
        <dbReference type="ChEBI" id="CHEBI:58043"/>
        <dbReference type="ChEBI" id="CHEBI:61557"/>
        <dbReference type="EC" id="3.6.1.9"/>
    </reaction>
</comment>
<dbReference type="GO" id="GO:0047429">
    <property type="term" value="F:nucleoside triphosphate diphosphatase activity"/>
    <property type="evidence" value="ECO:0007669"/>
    <property type="project" value="UniProtKB-EC"/>
</dbReference>
<dbReference type="SUPFAM" id="SSF52972">
    <property type="entry name" value="ITPase-like"/>
    <property type="match status" value="1"/>
</dbReference>
<accession>A5FVM1</accession>
<dbReference type="PANTHER" id="PTHR43213:SF5">
    <property type="entry name" value="BIFUNCTIONAL DTTP_UTP PYROPHOSPHATASE_METHYLTRANSFERASE PROTEIN-RELATED"/>
    <property type="match status" value="1"/>
</dbReference>
<comment type="function">
    <text evidence="4">Nucleoside triphosphate pyrophosphatase. May have a dual role in cell division arrest and in preventing the incorporation of modified nucleotides into cellular nucleic acids.</text>
</comment>
<dbReference type="GO" id="GO:0009117">
    <property type="term" value="P:nucleotide metabolic process"/>
    <property type="evidence" value="ECO:0007669"/>
    <property type="project" value="UniProtKB-KW"/>
</dbReference>
<dbReference type="InterPro" id="IPR029001">
    <property type="entry name" value="ITPase-like_fam"/>
</dbReference>
<organism evidence="5 6">
    <name type="scientific">Acidiphilium cryptum (strain JF-5)</name>
    <dbReference type="NCBI Taxonomy" id="349163"/>
    <lineage>
        <taxon>Bacteria</taxon>
        <taxon>Pseudomonadati</taxon>
        <taxon>Pseudomonadota</taxon>
        <taxon>Alphaproteobacteria</taxon>
        <taxon>Acetobacterales</taxon>
        <taxon>Acidocellaceae</taxon>
        <taxon>Acidiphilium</taxon>
    </lineage>
</organism>
<dbReference type="PIRSF" id="PIRSF006305">
    <property type="entry name" value="Maf"/>
    <property type="match status" value="1"/>
</dbReference>
<dbReference type="InterPro" id="IPR003697">
    <property type="entry name" value="Maf-like"/>
</dbReference>